<evidence type="ECO:0000256" key="1">
    <source>
        <dbReference type="SAM" id="Phobius"/>
    </source>
</evidence>
<evidence type="ECO:0000313" key="2">
    <source>
        <dbReference type="EMBL" id="KKN00665.1"/>
    </source>
</evidence>
<proteinExistence type="predicted"/>
<name>A0A0F9LZX7_9ZZZZ</name>
<accession>A0A0F9LZX7</accession>
<dbReference type="AlphaFoldDB" id="A0A0F9LZX7"/>
<gene>
    <name evidence="2" type="ORF">LCGC14_1135600</name>
</gene>
<keyword evidence="1" id="KW-0812">Transmembrane</keyword>
<keyword evidence="1" id="KW-1133">Transmembrane helix</keyword>
<keyword evidence="1" id="KW-0472">Membrane</keyword>
<protein>
    <submittedName>
        <fullName evidence="2">Uncharacterized protein</fullName>
    </submittedName>
</protein>
<dbReference type="PROSITE" id="PS51257">
    <property type="entry name" value="PROKAR_LIPOPROTEIN"/>
    <property type="match status" value="1"/>
</dbReference>
<organism evidence="2">
    <name type="scientific">marine sediment metagenome</name>
    <dbReference type="NCBI Taxonomy" id="412755"/>
    <lineage>
        <taxon>unclassified sequences</taxon>
        <taxon>metagenomes</taxon>
        <taxon>ecological metagenomes</taxon>
    </lineage>
</organism>
<feature type="transmembrane region" description="Helical" evidence="1">
    <location>
        <begin position="44"/>
        <end position="64"/>
    </location>
</feature>
<dbReference type="EMBL" id="LAZR01005350">
    <property type="protein sequence ID" value="KKN00665.1"/>
    <property type="molecule type" value="Genomic_DNA"/>
</dbReference>
<comment type="caution">
    <text evidence="2">The sequence shown here is derived from an EMBL/GenBank/DDBJ whole genome shotgun (WGS) entry which is preliminary data.</text>
</comment>
<sequence>MFKGLATITAWILFIGGCLGLISRAIVWFTVTGFTGTGSAMEQLSMQFVFIAIWFVAAVVVMTLRQKME</sequence>
<reference evidence="2" key="1">
    <citation type="journal article" date="2015" name="Nature">
        <title>Complex archaea that bridge the gap between prokaryotes and eukaryotes.</title>
        <authorList>
            <person name="Spang A."/>
            <person name="Saw J.H."/>
            <person name="Jorgensen S.L."/>
            <person name="Zaremba-Niedzwiedzka K."/>
            <person name="Martijn J."/>
            <person name="Lind A.E."/>
            <person name="van Eijk R."/>
            <person name="Schleper C."/>
            <person name="Guy L."/>
            <person name="Ettema T.J."/>
        </authorList>
    </citation>
    <scope>NUCLEOTIDE SEQUENCE</scope>
</reference>